<dbReference type="PROSITE" id="PS51462">
    <property type="entry name" value="NUDIX"/>
    <property type="match status" value="1"/>
</dbReference>
<evidence type="ECO:0000313" key="2">
    <source>
        <dbReference type="EMBL" id="THU00317.1"/>
    </source>
</evidence>
<organism evidence="2 3">
    <name type="scientific">Lampropedia puyangensis</name>
    <dbReference type="NCBI Taxonomy" id="1330072"/>
    <lineage>
        <taxon>Bacteria</taxon>
        <taxon>Pseudomonadati</taxon>
        <taxon>Pseudomonadota</taxon>
        <taxon>Betaproteobacteria</taxon>
        <taxon>Burkholderiales</taxon>
        <taxon>Comamonadaceae</taxon>
        <taxon>Lampropedia</taxon>
    </lineage>
</organism>
<dbReference type="InterPro" id="IPR036388">
    <property type="entry name" value="WH-like_DNA-bd_sf"/>
</dbReference>
<dbReference type="Pfam" id="PF00753">
    <property type="entry name" value="Lactamase_B"/>
    <property type="match status" value="1"/>
</dbReference>
<dbReference type="AlphaFoldDB" id="A0A4S8F0B5"/>
<protein>
    <submittedName>
        <fullName evidence="2">MBL fold metallo-hydrolase</fullName>
    </submittedName>
</protein>
<gene>
    <name evidence="2" type="ORF">E9531_11000</name>
</gene>
<name>A0A4S8F0B5_9BURK</name>
<dbReference type="InterPro" id="IPR000086">
    <property type="entry name" value="NUDIX_hydrolase_dom"/>
</dbReference>
<dbReference type="Proteomes" id="UP000308917">
    <property type="component" value="Unassembled WGS sequence"/>
</dbReference>
<dbReference type="CDD" id="cd16278">
    <property type="entry name" value="metallo-hydrolase-like_MBL-fold"/>
    <property type="match status" value="1"/>
</dbReference>
<dbReference type="InterPro" id="IPR015797">
    <property type="entry name" value="NUDIX_hydrolase-like_dom_sf"/>
</dbReference>
<dbReference type="Gene3D" id="3.60.15.10">
    <property type="entry name" value="Ribonuclease Z/Hydroxyacylglutathione hydrolase-like"/>
    <property type="match status" value="1"/>
</dbReference>
<dbReference type="Pfam" id="PF17778">
    <property type="entry name" value="WHD_BLACT"/>
    <property type="match status" value="1"/>
</dbReference>
<dbReference type="InterPro" id="IPR041516">
    <property type="entry name" value="LACTB2_WH"/>
</dbReference>
<dbReference type="PANTHER" id="PTHR23131:SF0">
    <property type="entry name" value="ENDORIBONUCLEASE LACTB2"/>
    <property type="match status" value="1"/>
</dbReference>
<dbReference type="CDD" id="cd18870">
    <property type="entry name" value="NUDIX_AcylCoAdiphos_Nudt19"/>
    <property type="match status" value="1"/>
</dbReference>
<evidence type="ECO:0000313" key="3">
    <source>
        <dbReference type="Proteomes" id="UP000308917"/>
    </source>
</evidence>
<dbReference type="GO" id="GO:0016787">
    <property type="term" value="F:hydrolase activity"/>
    <property type="evidence" value="ECO:0007669"/>
    <property type="project" value="UniProtKB-KW"/>
</dbReference>
<sequence length="571" mass="62334">MIRPDTFLHPSLSPVTPEPAVTLIVVRDREQGGMEVLLSRRSAQARFVPNAYVFPGGRLETDDAALAQQGQFRPAASLNNATLAAAAARECFEELGLLFARDTEGNMVNRTMLEQAHLDRSGPLLAQLHHHGWHLALDGIYPFAHWITDRDYPRRFDVPFLVAHAPSDQIAVADGAEQFDALWLTPAQALEQHAAGHMLLVYPTIRTLEQLALYRSADALLQACQNGPVMPPSCPRVGFSQGQEIRLMEHEPGFGELHLVCPNGEPAHDIAWQHERPVPLLRHIQRLTAPNAGMMTGPGTNTYLIGEPSTGFIVMDPGPIEPQHLQRIMQHTGGDIRHIVCTHSHPDHSPGAAPLQAMVQGCGHAVPGIYGMSSGPFARQDSQFTPDHELRTGDTVQLQGQRANGDSITHTLHALHTPGHAANHLCFVLQEDGLLFSGDHILGGSTTVVIPPDGGMQDFLDSLDQLSLACQRWDISFILPAHGHVLDCAPEVIAQLKAHRLRRETKVLRAIEQAPQGTVEDWLATAYADTPPALWPVARLSLLAHVQRLASLHPALGLQRIPMPEGLAAPH</sequence>
<dbReference type="OrthoDB" id="9788263at2"/>
<dbReference type="SUPFAM" id="SSF55811">
    <property type="entry name" value="Nudix"/>
    <property type="match status" value="1"/>
</dbReference>
<dbReference type="PANTHER" id="PTHR23131">
    <property type="entry name" value="ENDORIBONUCLEASE LACTB2"/>
    <property type="match status" value="1"/>
</dbReference>
<evidence type="ECO:0000259" key="1">
    <source>
        <dbReference type="PROSITE" id="PS51462"/>
    </source>
</evidence>
<dbReference type="SUPFAM" id="SSF56281">
    <property type="entry name" value="Metallo-hydrolase/oxidoreductase"/>
    <property type="match status" value="1"/>
</dbReference>
<dbReference type="InterPro" id="IPR050662">
    <property type="entry name" value="Sec-metab_biosynth-thioest"/>
</dbReference>
<proteinExistence type="predicted"/>
<keyword evidence="2" id="KW-0378">Hydrolase</keyword>
<dbReference type="EMBL" id="STFG01000011">
    <property type="protein sequence ID" value="THU00317.1"/>
    <property type="molecule type" value="Genomic_DNA"/>
</dbReference>
<dbReference type="InterPro" id="IPR001279">
    <property type="entry name" value="Metallo-B-lactamas"/>
</dbReference>
<keyword evidence="3" id="KW-1185">Reference proteome</keyword>
<reference evidence="2 3" key="1">
    <citation type="journal article" date="2015" name="Antonie Van Leeuwenhoek">
        <title>Lampropedia puyangensis sp. nov., isolated from symptomatic bark of Populus ? euramericana canker and emended description of Lampropedia hyalina (Ehrenberg 1832) Lee et al. 2004.</title>
        <authorList>
            <person name="Li Y."/>
            <person name="Wang T."/>
            <person name="Piao C.G."/>
            <person name="Wang L.F."/>
            <person name="Tian G.Z."/>
            <person name="Zhu T.H."/>
            <person name="Guo M.W."/>
        </authorList>
    </citation>
    <scope>NUCLEOTIDE SEQUENCE [LARGE SCALE GENOMIC DNA]</scope>
    <source>
        <strain evidence="2 3">2-bin</strain>
    </source>
</reference>
<dbReference type="InterPro" id="IPR036866">
    <property type="entry name" value="RibonucZ/Hydroxyglut_hydro"/>
</dbReference>
<dbReference type="Gene3D" id="3.90.79.10">
    <property type="entry name" value="Nucleoside Triphosphate Pyrophosphohydrolase"/>
    <property type="match status" value="1"/>
</dbReference>
<accession>A0A4S8F0B5</accession>
<feature type="domain" description="Nudix hydrolase" evidence="1">
    <location>
        <begin position="16"/>
        <end position="207"/>
    </location>
</feature>
<dbReference type="Pfam" id="PF00293">
    <property type="entry name" value="NUDIX"/>
    <property type="match status" value="1"/>
</dbReference>
<dbReference type="SMART" id="SM00849">
    <property type="entry name" value="Lactamase_B"/>
    <property type="match status" value="1"/>
</dbReference>
<dbReference type="Gene3D" id="1.10.10.10">
    <property type="entry name" value="Winged helix-like DNA-binding domain superfamily/Winged helix DNA-binding domain"/>
    <property type="match status" value="1"/>
</dbReference>
<comment type="caution">
    <text evidence="2">The sequence shown here is derived from an EMBL/GenBank/DDBJ whole genome shotgun (WGS) entry which is preliminary data.</text>
</comment>